<name>A0A1H1W2I9_9FLAO</name>
<organism evidence="1 2">
    <name type="scientific">Winogradskyella sediminis</name>
    <dbReference type="NCBI Taxonomy" id="1382466"/>
    <lineage>
        <taxon>Bacteria</taxon>
        <taxon>Pseudomonadati</taxon>
        <taxon>Bacteroidota</taxon>
        <taxon>Flavobacteriia</taxon>
        <taxon>Flavobacteriales</taxon>
        <taxon>Flavobacteriaceae</taxon>
        <taxon>Winogradskyella</taxon>
    </lineage>
</organism>
<dbReference type="AlphaFoldDB" id="A0A1H1W2I9"/>
<reference evidence="1 2" key="1">
    <citation type="submission" date="2016-10" db="EMBL/GenBank/DDBJ databases">
        <authorList>
            <person name="Varghese N."/>
            <person name="Submissions S."/>
        </authorList>
    </citation>
    <scope>NUCLEOTIDE SEQUENCE [LARGE SCALE GENOMIC DNA]</scope>
    <source>
        <strain evidence="1 2">RHA_55</strain>
    </source>
</reference>
<sequence>MIKNLNELHNLLFNVWKLPFIGLENDNLISKTNSILFNYVKDFGALIEKNNNQDHFEISQNSSELELTNFITENSGNWNIAVDKKMDNLYSNEHWLYTESDFSDFKKLNFGIEECLISFSLQELYFEHCENKTKPNSELNLKPLWINKRYSSNEKTHSFYYDLENKALKFSHSENNFDRIAFIR</sequence>
<evidence type="ECO:0000313" key="2">
    <source>
        <dbReference type="Proteomes" id="UP000198963"/>
    </source>
</evidence>
<keyword evidence="2" id="KW-1185">Reference proteome</keyword>
<gene>
    <name evidence="1" type="ORF">SAMN04489797_2736</name>
</gene>
<proteinExistence type="predicted"/>
<dbReference type="Proteomes" id="UP000198963">
    <property type="component" value="Chromosome I"/>
</dbReference>
<evidence type="ECO:0000313" key="1">
    <source>
        <dbReference type="EMBL" id="SDS91265.1"/>
    </source>
</evidence>
<dbReference type="EMBL" id="LT629774">
    <property type="protein sequence ID" value="SDS91265.1"/>
    <property type="molecule type" value="Genomic_DNA"/>
</dbReference>
<accession>A0A1H1W2I9</accession>
<dbReference type="STRING" id="1249933.SAMN04489797_2736"/>
<protein>
    <submittedName>
        <fullName evidence="1">Uncharacterized protein</fullName>
    </submittedName>
</protein>